<dbReference type="Pfam" id="PF00535">
    <property type="entry name" value="Glycos_transf_2"/>
    <property type="match status" value="1"/>
</dbReference>
<dbReference type="GO" id="GO:0016757">
    <property type="term" value="F:glycosyltransferase activity"/>
    <property type="evidence" value="ECO:0007669"/>
    <property type="project" value="UniProtKB-KW"/>
</dbReference>
<organism evidence="6 7">
    <name type="scientific">Lactovum miscens</name>
    <dbReference type="NCBI Taxonomy" id="190387"/>
    <lineage>
        <taxon>Bacteria</taxon>
        <taxon>Bacillati</taxon>
        <taxon>Bacillota</taxon>
        <taxon>Bacilli</taxon>
        <taxon>Lactobacillales</taxon>
        <taxon>Streptococcaceae</taxon>
        <taxon>Lactovum</taxon>
    </lineage>
</organism>
<feature type="transmembrane region" description="Helical" evidence="4">
    <location>
        <begin position="168"/>
        <end position="187"/>
    </location>
</feature>
<feature type="transmembrane region" description="Helical" evidence="4">
    <location>
        <begin position="68"/>
        <end position="92"/>
    </location>
</feature>
<reference evidence="6 7" key="1">
    <citation type="submission" date="2020-08" db="EMBL/GenBank/DDBJ databases">
        <title>Genomic Encyclopedia of Type Strains, Phase IV (KMG-IV): sequencing the most valuable type-strain genomes for metagenomic binning, comparative biology and taxonomic classification.</title>
        <authorList>
            <person name="Goeker M."/>
        </authorList>
    </citation>
    <scope>NUCLEOTIDE SEQUENCE [LARGE SCALE GENOMIC DNA]</scope>
    <source>
        <strain evidence="6 7">DSM 14925</strain>
    </source>
</reference>
<keyword evidence="7" id="KW-1185">Reference proteome</keyword>
<gene>
    <name evidence="6" type="ORF">HNQ37_000185</name>
</gene>
<accession>A0A841C4H3</accession>
<dbReference type="PANTHER" id="PTHR43630:SF1">
    <property type="entry name" value="POLY-BETA-1,6-N-ACETYL-D-GLUCOSAMINE SYNTHASE"/>
    <property type="match status" value="1"/>
</dbReference>
<feature type="transmembrane region" description="Helical" evidence="4">
    <location>
        <begin position="199"/>
        <end position="220"/>
    </location>
</feature>
<feature type="transmembrane region" description="Helical" evidence="4">
    <location>
        <begin position="734"/>
        <end position="755"/>
    </location>
</feature>
<feature type="transmembrane region" description="Helical" evidence="4">
    <location>
        <begin position="386"/>
        <end position="414"/>
    </location>
</feature>
<evidence type="ECO:0000256" key="2">
    <source>
        <dbReference type="ARBA" id="ARBA00022676"/>
    </source>
</evidence>
<dbReference type="Gene3D" id="3.90.550.10">
    <property type="entry name" value="Spore Coat Polysaccharide Biosynthesis Protein SpsA, Chain A"/>
    <property type="match status" value="1"/>
</dbReference>
<dbReference type="RefSeq" id="WP_246415544.1">
    <property type="nucleotide sequence ID" value="NZ_JACHHV010000002.1"/>
</dbReference>
<feature type="transmembrane region" description="Helical" evidence="4">
    <location>
        <begin position="7"/>
        <end position="27"/>
    </location>
</feature>
<proteinExistence type="inferred from homology"/>
<dbReference type="PANTHER" id="PTHR43630">
    <property type="entry name" value="POLY-BETA-1,6-N-ACETYL-D-GLUCOSAMINE SYNTHASE"/>
    <property type="match status" value="1"/>
</dbReference>
<keyword evidence="4" id="KW-0472">Membrane</keyword>
<evidence type="ECO:0000313" key="7">
    <source>
        <dbReference type="Proteomes" id="UP000562464"/>
    </source>
</evidence>
<dbReference type="Proteomes" id="UP000562464">
    <property type="component" value="Unassembled WGS sequence"/>
</dbReference>
<protein>
    <submittedName>
        <fullName evidence="6">Glycosyltransferase involved in cell wall biosynthesis</fullName>
    </submittedName>
</protein>
<evidence type="ECO:0000256" key="4">
    <source>
        <dbReference type="SAM" id="Phobius"/>
    </source>
</evidence>
<feature type="transmembrane region" description="Helical" evidence="4">
    <location>
        <begin position="708"/>
        <end position="728"/>
    </location>
</feature>
<feature type="transmembrane region" description="Helical" evidence="4">
    <location>
        <begin position="313"/>
        <end position="342"/>
    </location>
</feature>
<evidence type="ECO:0000259" key="5">
    <source>
        <dbReference type="Pfam" id="PF00535"/>
    </source>
</evidence>
<keyword evidence="2" id="KW-0328">Glycosyltransferase</keyword>
<dbReference type="InterPro" id="IPR029044">
    <property type="entry name" value="Nucleotide-diphossugar_trans"/>
</dbReference>
<keyword evidence="4" id="KW-1133">Transmembrane helix</keyword>
<feature type="domain" description="Glycosyltransferase 2-like" evidence="5">
    <location>
        <begin position="436"/>
        <end position="573"/>
    </location>
</feature>
<feature type="transmembrane region" description="Helical" evidence="4">
    <location>
        <begin position="252"/>
        <end position="274"/>
    </location>
</feature>
<sequence length="807" mass="93047">MNIKKNYNAIAVFSLIFLFLFNLELLFRITGLSFADNSYAVLFFIIPLIVGATTIVRDKEKVPKWIRIFSLIALSSFALYTLNSSIISIVYSSGGEVMGMNLSLYKPFLLALILVLVGFAYFLSRKRQLLQNLAIALAAIWVITLLTLAIILIIHYKTFTITVIDMMNPQFLISPVMSIVYLGFYKSDEANRKKIGQRILVMSLLFILGSFISYFVALTLKVKIVHLNLFSFFQENVIYTLKMDYGSVLSNWLVILLVVTQVMVVLFSATFLIYSEDFENSEKLNFKKPMIYGLLALIFCALILYLFNSTSDYYVFTTTLFGSYFILQIAEIFLIMGLVFFIGLKKYYRQGSKLLIYIFSTFPILYLLHIKYIVNRNNILGSDIVQIFNILLVVFSAFVFLFYTTETFSLWYAYGRKKRTSDLKDVDLMKSYYMYVLIPCMNEELVIQNTVKSLLRNKYRNLRVTIIDDASEDKTLEQVSAVQDDRLSVLKRIKPEAQQGKGEALNWAFYQISDEIKKKGIPADDVLIAIIDADTQVEENYFEKVNLAFNADEALTGLQSKVRVITKNRDTAQDLEFSEIINASQALRTLTNTVAFGGNGQFCKLSTMQGLNEKPWTKSLVEDFDLSTRLFLEDVNVKNTQYDDIFIEQTGILNDNKALVRQRVRWSQGNIQSSKYILPILKSNKLELIQKIELLFTLLKPWIMGIEYFIVFFTYVLLVDLFIIGGVTSSFRSFIIIFVIMAIYILLTNLVWAILYNRKREGGIKILNVITDTYYLCKFMAVLSQIYPQSAIRHFRAQESWKKTERK</sequence>
<feature type="transmembrane region" description="Helical" evidence="4">
    <location>
        <begin position="354"/>
        <end position="374"/>
    </location>
</feature>
<comment type="similarity">
    <text evidence="1">Belongs to the glycosyltransferase 2 family.</text>
</comment>
<keyword evidence="3 6" id="KW-0808">Transferase</keyword>
<evidence type="ECO:0000256" key="3">
    <source>
        <dbReference type="ARBA" id="ARBA00022679"/>
    </source>
</evidence>
<feature type="transmembrane region" description="Helical" evidence="4">
    <location>
        <begin position="135"/>
        <end position="156"/>
    </location>
</feature>
<dbReference type="InterPro" id="IPR001173">
    <property type="entry name" value="Glyco_trans_2-like"/>
</dbReference>
<evidence type="ECO:0000313" key="6">
    <source>
        <dbReference type="EMBL" id="MBB5887315.1"/>
    </source>
</evidence>
<feature type="transmembrane region" description="Helical" evidence="4">
    <location>
        <begin position="104"/>
        <end position="123"/>
    </location>
</feature>
<feature type="transmembrane region" description="Helical" evidence="4">
    <location>
        <begin position="290"/>
        <end position="307"/>
    </location>
</feature>
<keyword evidence="4" id="KW-0812">Transmembrane</keyword>
<dbReference type="AlphaFoldDB" id="A0A841C4H3"/>
<comment type="caution">
    <text evidence="6">The sequence shown here is derived from an EMBL/GenBank/DDBJ whole genome shotgun (WGS) entry which is preliminary data.</text>
</comment>
<feature type="transmembrane region" description="Helical" evidence="4">
    <location>
        <begin position="39"/>
        <end position="56"/>
    </location>
</feature>
<evidence type="ECO:0000256" key="1">
    <source>
        <dbReference type="ARBA" id="ARBA00006739"/>
    </source>
</evidence>
<name>A0A841C4H3_9LACT</name>
<dbReference type="SUPFAM" id="SSF53448">
    <property type="entry name" value="Nucleotide-diphospho-sugar transferases"/>
    <property type="match status" value="1"/>
</dbReference>
<dbReference type="EMBL" id="JACHHV010000002">
    <property type="protein sequence ID" value="MBB5887315.1"/>
    <property type="molecule type" value="Genomic_DNA"/>
</dbReference>